<dbReference type="InterPro" id="IPR002345">
    <property type="entry name" value="Lipocalin"/>
</dbReference>
<dbReference type="eggNOG" id="ENOG502S6GK">
    <property type="taxonomic scope" value="Eukaryota"/>
</dbReference>
<name>A0A091CUV4_FUKDA</name>
<keyword evidence="5" id="KW-0732">Signal</keyword>
<feature type="chain" id="PRO_5001872559" evidence="5">
    <location>
        <begin position="30"/>
        <end position="587"/>
    </location>
</feature>
<dbReference type="EMBL" id="KN124375">
    <property type="protein sequence ID" value="KFO21470.1"/>
    <property type="molecule type" value="Genomic_DNA"/>
</dbReference>
<comment type="similarity">
    <text evidence="2">Belongs to the calycin superfamily. Lipocalin family.</text>
</comment>
<dbReference type="InterPro" id="IPR027873">
    <property type="entry name" value="PAXX"/>
</dbReference>
<dbReference type="InterPro" id="IPR000566">
    <property type="entry name" value="Lipocln_cytosolic_FA-bd_dom"/>
</dbReference>
<feature type="region of interest" description="Disordered" evidence="4">
    <location>
        <begin position="207"/>
        <end position="236"/>
    </location>
</feature>
<evidence type="ECO:0000259" key="6">
    <source>
        <dbReference type="Pfam" id="PF00061"/>
    </source>
</evidence>
<organism evidence="7 8">
    <name type="scientific">Fukomys damarensis</name>
    <name type="common">Damaraland mole rat</name>
    <name type="synonym">Cryptomys damarensis</name>
    <dbReference type="NCBI Taxonomy" id="885580"/>
    <lineage>
        <taxon>Eukaryota</taxon>
        <taxon>Metazoa</taxon>
        <taxon>Chordata</taxon>
        <taxon>Craniata</taxon>
        <taxon>Vertebrata</taxon>
        <taxon>Euteleostomi</taxon>
        <taxon>Mammalia</taxon>
        <taxon>Eutheria</taxon>
        <taxon>Euarchontoglires</taxon>
        <taxon>Glires</taxon>
        <taxon>Rodentia</taxon>
        <taxon>Hystricomorpha</taxon>
        <taxon>Bathyergidae</taxon>
        <taxon>Fukomys</taxon>
    </lineage>
</organism>
<protein>
    <submittedName>
        <fullName evidence="7">Prostaglandin-H2 D-isomerase</fullName>
    </submittedName>
</protein>
<dbReference type="PANTHER" id="PTHR11430">
    <property type="entry name" value="LIPOCALIN"/>
    <property type="match status" value="1"/>
</dbReference>
<dbReference type="GO" id="GO:0005576">
    <property type="term" value="C:extracellular region"/>
    <property type="evidence" value="ECO:0007669"/>
    <property type="project" value="UniProtKB-SubCell"/>
</dbReference>
<dbReference type="Proteomes" id="UP000028990">
    <property type="component" value="Unassembled WGS sequence"/>
</dbReference>
<evidence type="ECO:0000256" key="2">
    <source>
        <dbReference type="ARBA" id="ARBA00006889"/>
    </source>
</evidence>
<dbReference type="Gene3D" id="2.40.128.20">
    <property type="match status" value="2"/>
</dbReference>
<feature type="signal peptide" evidence="5">
    <location>
        <begin position="1"/>
        <end position="29"/>
    </location>
</feature>
<dbReference type="PROSITE" id="PS00213">
    <property type="entry name" value="LIPOCALIN"/>
    <property type="match status" value="1"/>
</dbReference>
<dbReference type="Pfam" id="PF00061">
    <property type="entry name" value="Lipocalin"/>
    <property type="match status" value="2"/>
</dbReference>
<dbReference type="Pfam" id="PF15384">
    <property type="entry name" value="PAXX"/>
    <property type="match status" value="1"/>
</dbReference>
<keyword evidence="8" id="KW-1185">Reference proteome</keyword>
<feature type="domain" description="Lipocalin/cytosolic fatty-acid binding" evidence="6">
    <location>
        <begin position="268"/>
        <end position="397"/>
    </location>
</feature>
<evidence type="ECO:0000256" key="4">
    <source>
        <dbReference type="SAM" id="MobiDB-lite"/>
    </source>
</evidence>
<reference evidence="7 8" key="1">
    <citation type="submission" date="2013-11" db="EMBL/GenBank/DDBJ databases">
        <title>The Damaraland mole rat (Fukomys damarensis) genome and evolution of African mole rats.</title>
        <authorList>
            <person name="Gladyshev V.N."/>
            <person name="Fang X."/>
        </authorList>
    </citation>
    <scope>NUCLEOTIDE SEQUENCE [LARGE SCALE GENOMIC DNA]</scope>
    <source>
        <tissue evidence="7">Liver</tissue>
    </source>
</reference>
<feature type="domain" description="Lipocalin/cytosolic fatty-acid binding" evidence="6">
    <location>
        <begin position="43"/>
        <end position="182"/>
    </location>
</feature>
<evidence type="ECO:0000256" key="5">
    <source>
        <dbReference type="SAM" id="SignalP"/>
    </source>
</evidence>
<dbReference type="STRING" id="885580.ENSFDAP00000004557"/>
<evidence type="ECO:0000313" key="7">
    <source>
        <dbReference type="EMBL" id="KFO21470.1"/>
    </source>
</evidence>
<dbReference type="GO" id="GO:0036094">
    <property type="term" value="F:small molecule binding"/>
    <property type="evidence" value="ECO:0007669"/>
    <property type="project" value="InterPro"/>
</dbReference>
<dbReference type="InterPro" id="IPR022272">
    <property type="entry name" value="Lipocalin_CS"/>
</dbReference>
<evidence type="ECO:0000256" key="1">
    <source>
        <dbReference type="ARBA" id="ARBA00004613"/>
    </source>
</evidence>
<proteinExistence type="inferred from homology"/>
<dbReference type="InterPro" id="IPR012674">
    <property type="entry name" value="Calycin"/>
</dbReference>
<evidence type="ECO:0000256" key="3">
    <source>
        <dbReference type="ARBA" id="ARBA00022525"/>
    </source>
</evidence>
<dbReference type="GO" id="GO:0016853">
    <property type="term" value="F:isomerase activity"/>
    <property type="evidence" value="ECO:0007669"/>
    <property type="project" value="UniProtKB-KW"/>
</dbReference>
<dbReference type="AlphaFoldDB" id="A0A091CUV4"/>
<dbReference type="PRINTS" id="PR01254">
    <property type="entry name" value="PGNDSYNTHASE"/>
</dbReference>
<dbReference type="PANTHER" id="PTHR11430:SF77">
    <property type="entry name" value="LIPOCALIN-LIKE 1 PROTEIN"/>
    <property type="match status" value="1"/>
</dbReference>
<accession>A0A091CUV4</accession>
<sequence>MASLRSLWTGLVLLGMLGMLGVLQTAAQAQILLSDFQQEKFMGRWFSAGLASNSSWFREKKASMSMCSTVVAPSADGGLNLTSTFLRKDQCETWTMQLQPSENPGSYSYQSPRWGHTSLISVVEVNYDEYALLDTKGIDHDFHMATLYSRTQTLRAELKEKFSTFCKVQGFTEDTIVFPPQTGQAQVPIQANFDPSKVRLPYLSRPTCPELGSSGKAPPAPHLGDRRRPGPASGGAPVALRACGQDERQLPGQLWVPREAAVPRQFQGLWYVVGAVSDDQGFQDSKDDMKMPVVSVTSLANGDLALKFGYPTPDGGCQKIETTYTKGAADGQFSDPAMAQTDIRVASTDYDHFALMYFETQKAGVRNVWLQLFARTPEPFPEGAQKMQELVSQVGLNPSQGALMPKSAQLEVTIAGVGQPCCLPQGLVSRVPVPAFEEALCPQKDCCGLGVDEDLTERFRTACQEQAVVLSLREDSASLTLSGPPSTLTFDLSKVPGPEAAPRLQALILGLAEHVCSLEQRLAAVEETAASPRKSPRQAGPPLFLPDPDPQRGGPGAGARRRAPGESLINPGFKSKKPAGGVHFDEP</sequence>
<feature type="region of interest" description="Disordered" evidence="4">
    <location>
        <begin position="527"/>
        <end position="587"/>
    </location>
</feature>
<dbReference type="GO" id="GO:0006303">
    <property type="term" value="P:double-strand break repair via nonhomologous end joining"/>
    <property type="evidence" value="ECO:0007669"/>
    <property type="project" value="InterPro"/>
</dbReference>
<keyword evidence="7" id="KW-0413">Isomerase</keyword>
<comment type="subcellular location">
    <subcellularLocation>
        <location evidence="1">Secreted</location>
    </subcellularLocation>
</comment>
<dbReference type="SUPFAM" id="SSF50814">
    <property type="entry name" value="Lipocalins"/>
    <property type="match status" value="2"/>
</dbReference>
<gene>
    <name evidence="7" type="ORF">H920_17111</name>
</gene>
<dbReference type="PRINTS" id="PR00179">
    <property type="entry name" value="LIPOCALIN"/>
</dbReference>
<evidence type="ECO:0000313" key="8">
    <source>
        <dbReference type="Proteomes" id="UP000028990"/>
    </source>
</evidence>
<keyword evidence="3" id="KW-0964">Secreted</keyword>